<feature type="chain" id="PRO_5043881391" evidence="9">
    <location>
        <begin position="19"/>
        <end position="500"/>
    </location>
</feature>
<dbReference type="KEGG" id="psti:SOO65_16175"/>
<organism evidence="10 11">
    <name type="scientific">Peredibacter starrii</name>
    <dbReference type="NCBI Taxonomy" id="28202"/>
    <lineage>
        <taxon>Bacteria</taxon>
        <taxon>Pseudomonadati</taxon>
        <taxon>Bdellovibrionota</taxon>
        <taxon>Bacteriovoracia</taxon>
        <taxon>Bacteriovoracales</taxon>
        <taxon>Bacteriovoracaceae</taxon>
        <taxon>Peredibacter</taxon>
    </lineage>
</organism>
<comment type="similarity">
    <text evidence="2">Belongs to the outer membrane factor (OMF) (TC 1.B.17) family.</text>
</comment>
<dbReference type="AlphaFoldDB" id="A0AAX4HLY9"/>
<keyword evidence="6" id="KW-0472">Membrane</keyword>
<dbReference type="PANTHER" id="PTHR30026:SF20">
    <property type="entry name" value="OUTER MEMBRANE PROTEIN TOLC"/>
    <property type="match status" value="1"/>
</dbReference>
<dbReference type="RefSeq" id="WP_321392631.1">
    <property type="nucleotide sequence ID" value="NZ_CP139487.1"/>
</dbReference>
<evidence type="ECO:0000256" key="5">
    <source>
        <dbReference type="ARBA" id="ARBA00022692"/>
    </source>
</evidence>
<keyword evidence="11" id="KW-1185">Reference proteome</keyword>
<keyword evidence="7" id="KW-0998">Cell outer membrane</keyword>
<dbReference type="InterPro" id="IPR051906">
    <property type="entry name" value="TolC-like"/>
</dbReference>
<keyword evidence="3" id="KW-0813">Transport</keyword>
<evidence type="ECO:0000256" key="7">
    <source>
        <dbReference type="ARBA" id="ARBA00023237"/>
    </source>
</evidence>
<name>A0AAX4HLY9_9BACT</name>
<keyword evidence="5" id="KW-0812">Transmembrane</keyword>
<keyword evidence="8" id="KW-0175">Coiled coil</keyword>
<feature type="coiled-coil region" evidence="8">
    <location>
        <begin position="414"/>
        <end position="441"/>
    </location>
</feature>
<feature type="signal peptide" evidence="9">
    <location>
        <begin position="1"/>
        <end position="18"/>
    </location>
</feature>
<dbReference type="GO" id="GO:0015288">
    <property type="term" value="F:porin activity"/>
    <property type="evidence" value="ECO:0007669"/>
    <property type="project" value="TreeGrafter"/>
</dbReference>
<dbReference type="InterPro" id="IPR003423">
    <property type="entry name" value="OMP_efflux"/>
</dbReference>
<accession>A0AAX4HLY9</accession>
<evidence type="ECO:0000313" key="10">
    <source>
        <dbReference type="EMBL" id="WPU64231.1"/>
    </source>
</evidence>
<comment type="subcellular location">
    <subcellularLocation>
        <location evidence="1">Cell outer membrane</location>
    </subcellularLocation>
</comment>
<dbReference type="PANTHER" id="PTHR30026">
    <property type="entry name" value="OUTER MEMBRANE PROTEIN TOLC"/>
    <property type="match status" value="1"/>
</dbReference>
<dbReference type="GO" id="GO:0009279">
    <property type="term" value="C:cell outer membrane"/>
    <property type="evidence" value="ECO:0007669"/>
    <property type="project" value="UniProtKB-SubCell"/>
</dbReference>
<dbReference type="Proteomes" id="UP001324634">
    <property type="component" value="Chromosome"/>
</dbReference>
<evidence type="ECO:0000313" key="11">
    <source>
        <dbReference type="Proteomes" id="UP001324634"/>
    </source>
</evidence>
<dbReference type="EMBL" id="CP139487">
    <property type="protein sequence ID" value="WPU64231.1"/>
    <property type="molecule type" value="Genomic_DNA"/>
</dbReference>
<dbReference type="Gene3D" id="1.20.1600.10">
    <property type="entry name" value="Outer membrane efflux proteins (OEP)"/>
    <property type="match status" value="1"/>
</dbReference>
<gene>
    <name evidence="10" type="ORF">SOO65_16175</name>
</gene>
<protein>
    <submittedName>
        <fullName evidence="10">TolC family protein</fullName>
    </submittedName>
</protein>
<evidence type="ECO:0000256" key="9">
    <source>
        <dbReference type="SAM" id="SignalP"/>
    </source>
</evidence>
<dbReference type="SUPFAM" id="SSF56954">
    <property type="entry name" value="Outer membrane efflux proteins (OEP)"/>
    <property type="match status" value="1"/>
</dbReference>
<evidence type="ECO:0000256" key="8">
    <source>
        <dbReference type="SAM" id="Coils"/>
    </source>
</evidence>
<evidence type="ECO:0000256" key="3">
    <source>
        <dbReference type="ARBA" id="ARBA00022448"/>
    </source>
</evidence>
<sequence>MKKALFIFLLLGSLNLLAQDEDLNALETSIQEDVTTSTTVDEGSTGSRNRWASKRSNYDVKDREGRVLDLRSVLEEGFRRNPFQQIRNQQKEQIELLKTDLYQKFWLPTVSLELQSSNHKIDRFRESSQSTPGMGAQQAPTGSLGLVIDEYTLFNWGRDYLQYQNDKQTLNRSNQQLLEARRRLKFSLISQYFNMIRVKAIKSIYQEQLRQTSFIHRLAREKLQLRKIRAQEYYQTRSEYLRAQTEYQQVLYDVGIQEEELANLLGDEYRGAYRSVEQLKYVSINTSMDEAMKFSQEQSVEYRNAKLAYDNASRTYEKTLKDNLPLPKFSFNLGTYRTGFDPEGSSWNYQTSPGNRNIELVAAIDMKWTLLGEGGFFNSRDNQQSFLNKRIAEINFFNTRRALEVKIKTIYRTVRYLEQKVEIAQDQHKNAQKNYDSVLDNYIGGRATYSDIKLAIDNLVNSFTNSENVKYNHLQKKLELADFMGLEDFPGENFESLAQR</sequence>
<dbReference type="GO" id="GO:1990281">
    <property type="term" value="C:efflux pump complex"/>
    <property type="evidence" value="ECO:0007669"/>
    <property type="project" value="TreeGrafter"/>
</dbReference>
<dbReference type="GO" id="GO:0015562">
    <property type="term" value="F:efflux transmembrane transporter activity"/>
    <property type="evidence" value="ECO:0007669"/>
    <property type="project" value="InterPro"/>
</dbReference>
<keyword evidence="4" id="KW-1134">Transmembrane beta strand</keyword>
<evidence type="ECO:0000256" key="2">
    <source>
        <dbReference type="ARBA" id="ARBA00007613"/>
    </source>
</evidence>
<evidence type="ECO:0000256" key="6">
    <source>
        <dbReference type="ARBA" id="ARBA00023136"/>
    </source>
</evidence>
<reference evidence="10 11" key="1">
    <citation type="submission" date="2023-11" db="EMBL/GenBank/DDBJ databases">
        <title>Peredibacter starrii A3.12.</title>
        <authorList>
            <person name="Mitchell R.J."/>
        </authorList>
    </citation>
    <scope>NUCLEOTIDE SEQUENCE [LARGE SCALE GENOMIC DNA]</scope>
    <source>
        <strain evidence="10 11">A3.12</strain>
    </source>
</reference>
<keyword evidence="9" id="KW-0732">Signal</keyword>
<evidence type="ECO:0000256" key="1">
    <source>
        <dbReference type="ARBA" id="ARBA00004442"/>
    </source>
</evidence>
<evidence type="ECO:0000256" key="4">
    <source>
        <dbReference type="ARBA" id="ARBA00022452"/>
    </source>
</evidence>
<dbReference type="Pfam" id="PF02321">
    <property type="entry name" value="OEP"/>
    <property type="match status" value="1"/>
</dbReference>
<proteinExistence type="inferred from homology"/>